<protein>
    <submittedName>
        <fullName evidence="10">ABC transporter permease</fullName>
    </submittedName>
</protein>
<keyword evidence="3 7" id="KW-0812">Transmembrane</keyword>
<keyword evidence="4 7" id="KW-1133">Transmembrane helix</keyword>
<evidence type="ECO:0000256" key="1">
    <source>
        <dbReference type="ARBA" id="ARBA00004651"/>
    </source>
</evidence>
<feature type="transmembrane region" description="Helical" evidence="7">
    <location>
        <begin position="363"/>
        <end position="382"/>
    </location>
</feature>
<evidence type="ECO:0000256" key="6">
    <source>
        <dbReference type="ARBA" id="ARBA00038076"/>
    </source>
</evidence>
<comment type="similarity">
    <text evidence="6">Belongs to the ABC-4 integral membrane protein family.</text>
</comment>
<feature type="domain" description="MacB-like periplasmic core" evidence="9">
    <location>
        <begin position="26"/>
        <end position="235"/>
    </location>
</feature>
<dbReference type="PANTHER" id="PTHR30572:SF4">
    <property type="entry name" value="ABC TRANSPORTER PERMEASE YTRF"/>
    <property type="match status" value="1"/>
</dbReference>
<dbReference type="RefSeq" id="WP_119665096.1">
    <property type="nucleotide sequence ID" value="NZ_CP083647.1"/>
</dbReference>
<evidence type="ECO:0000256" key="4">
    <source>
        <dbReference type="ARBA" id="ARBA00022989"/>
    </source>
</evidence>
<feature type="domain" description="MacB-like periplasmic core" evidence="9">
    <location>
        <begin position="493"/>
        <end position="706"/>
    </location>
</feature>
<evidence type="ECO:0000313" key="11">
    <source>
        <dbReference type="Proteomes" id="UP000285278"/>
    </source>
</evidence>
<evidence type="ECO:0000259" key="8">
    <source>
        <dbReference type="Pfam" id="PF02687"/>
    </source>
</evidence>
<keyword evidence="11" id="KW-1185">Reference proteome</keyword>
<dbReference type="InterPro" id="IPR003838">
    <property type="entry name" value="ABC3_permease_C"/>
</dbReference>
<dbReference type="Proteomes" id="UP000285278">
    <property type="component" value="Unassembled WGS sequence"/>
</dbReference>
<sequence length="863" mass="89424">MSSSSGTSAITRVSMRSLAAHKVRFVLTILSVVLGTAFIAGSFMFTNSLSRTFDGLFSDIYDDVGAVVEPQPGQPPLPPQFVDEVGAQPGVDKVNVADETQAVFATKDGTVIRTGGAPSVIRAYYPEDQTVGLQAPIVEGQAPTTPTDMILNRAAAEKFNVHPGDTLTAVDAMNRRDFTVTGIYDFSAAAGGYVGGMVTPATYVQDFGATGLAKGVYVDAKPGVSSQQLVAELRQAYPNLQVRTGQELADESTAKVEDSLGFLNYFLVAFGLIALLVGAFIIANTFSMIVAQRTREFALLRALGTSRRQLTSSVVVESIVIGIIGSLLGVLAGVGLVHAIYAAMDAFGFGLPSSGVSLTVKAVVAPLIVGVLVTVASAWAPARRAGRVRPVEAMRSGDQSSSSSLVKRTVAGGVAFLIGVVAMVVAISLSDAATSTRAITLGVGAALMILGTFLFSPALGRPVVPALGRVLGAPFGAVGKLAATNSQRNPRRTATTAFALTLGLTLVACFGMLGATMKQSVTDIVSSSVKSDLVITGPQQSFFPLPDQLITDVEKAPGVASTVEFGVTPLAIGPIANGGGPGGEFGAGYARGDISSAMAFTMAQGTADFTQPGFIADKDVAAANGWTVGSTVQASIPNSPFSFPVTLMGTYDPTPALGPFVVSWPTLEPLVQEGQPLAGGNGLRTLMVMVTGNGSQSVRSLQDELNKVTEPFVIAQVQTPTEYAGQQAVLVDQMLNILYSLLALAIIVAVLGIINTLALNVIERRQELGMLRAVGMHRRQIRRMITLEAVQIAVFGAIIGAVLGVVLGFAFVEVLSNEGLGPAVVPWTLIVVMLLASAVVGAVAAIWPAIKAARTPPLEAIAD</sequence>
<keyword evidence="2" id="KW-1003">Cell membrane</keyword>
<gene>
    <name evidence="10" type="ORF">D3M95_09055</name>
</gene>
<feature type="domain" description="ABC3 transporter permease C-terminal" evidence="8">
    <location>
        <begin position="269"/>
        <end position="387"/>
    </location>
</feature>
<dbReference type="AlphaFoldDB" id="A0A418Q5V8"/>
<evidence type="ECO:0000256" key="3">
    <source>
        <dbReference type="ARBA" id="ARBA00022692"/>
    </source>
</evidence>
<dbReference type="Pfam" id="PF02687">
    <property type="entry name" value="FtsX"/>
    <property type="match status" value="2"/>
</dbReference>
<feature type="transmembrane region" description="Helical" evidence="7">
    <location>
        <begin position="824"/>
        <end position="847"/>
    </location>
</feature>
<name>A0A418Q5V8_9CORY</name>
<dbReference type="Pfam" id="PF12704">
    <property type="entry name" value="MacB_PCD"/>
    <property type="match status" value="2"/>
</dbReference>
<dbReference type="GO" id="GO:0005886">
    <property type="term" value="C:plasma membrane"/>
    <property type="evidence" value="ECO:0007669"/>
    <property type="project" value="UniProtKB-SubCell"/>
</dbReference>
<evidence type="ECO:0000256" key="2">
    <source>
        <dbReference type="ARBA" id="ARBA00022475"/>
    </source>
</evidence>
<evidence type="ECO:0000313" key="10">
    <source>
        <dbReference type="EMBL" id="RIX34029.1"/>
    </source>
</evidence>
<feature type="transmembrane region" description="Helical" evidence="7">
    <location>
        <begin position="409"/>
        <end position="427"/>
    </location>
</feature>
<dbReference type="GO" id="GO:0022857">
    <property type="term" value="F:transmembrane transporter activity"/>
    <property type="evidence" value="ECO:0007669"/>
    <property type="project" value="TreeGrafter"/>
</dbReference>
<dbReference type="PANTHER" id="PTHR30572">
    <property type="entry name" value="MEMBRANE COMPONENT OF TRANSPORTER-RELATED"/>
    <property type="match status" value="1"/>
</dbReference>
<feature type="transmembrane region" description="Helical" evidence="7">
    <location>
        <begin position="737"/>
        <end position="762"/>
    </location>
</feature>
<feature type="transmembrane region" description="Helical" evidence="7">
    <location>
        <begin position="25"/>
        <end position="45"/>
    </location>
</feature>
<dbReference type="InterPro" id="IPR050250">
    <property type="entry name" value="Macrolide_Exporter_MacB"/>
</dbReference>
<dbReference type="OrthoDB" id="9780560at2"/>
<proteinExistence type="inferred from homology"/>
<feature type="transmembrane region" description="Helical" evidence="7">
    <location>
        <begin position="439"/>
        <end position="459"/>
    </location>
</feature>
<organism evidence="10 11">
    <name type="scientific">Corynebacterium falsenii</name>
    <dbReference type="NCBI Taxonomy" id="108486"/>
    <lineage>
        <taxon>Bacteria</taxon>
        <taxon>Bacillati</taxon>
        <taxon>Actinomycetota</taxon>
        <taxon>Actinomycetes</taxon>
        <taxon>Mycobacteriales</taxon>
        <taxon>Corynebacteriaceae</taxon>
        <taxon>Corynebacterium</taxon>
    </lineage>
</organism>
<accession>A0A418Q5V8</accession>
<comment type="subcellular location">
    <subcellularLocation>
        <location evidence="1">Cell membrane</location>
        <topology evidence="1">Multi-pass membrane protein</topology>
    </subcellularLocation>
</comment>
<evidence type="ECO:0000256" key="7">
    <source>
        <dbReference type="SAM" id="Phobius"/>
    </source>
</evidence>
<reference evidence="10 11" key="1">
    <citation type="submission" date="2018-09" db="EMBL/GenBank/DDBJ databases">
        <title>Optimization and identification of Corynebacterium falsenii FN1-14 from fish paste.</title>
        <authorList>
            <person name="Daroonpunt R."/>
            <person name="Tanasupawat S."/>
        </authorList>
    </citation>
    <scope>NUCLEOTIDE SEQUENCE [LARGE SCALE GENOMIC DNA]</scope>
    <source>
        <strain evidence="10 11">FN1-14</strain>
    </source>
</reference>
<feature type="transmembrane region" description="Helical" evidence="7">
    <location>
        <begin position="785"/>
        <end position="812"/>
    </location>
</feature>
<keyword evidence="5 7" id="KW-0472">Membrane</keyword>
<evidence type="ECO:0000256" key="5">
    <source>
        <dbReference type="ARBA" id="ARBA00023136"/>
    </source>
</evidence>
<evidence type="ECO:0000259" key="9">
    <source>
        <dbReference type="Pfam" id="PF12704"/>
    </source>
</evidence>
<dbReference type="InterPro" id="IPR025857">
    <property type="entry name" value="MacB_PCD"/>
</dbReference>
<comment type="caution">
    <text evidence="10">The sequence shown here is derived from an EMBL/GenBank/DDBJ whole genome shotgun (WGS) entry which is preliminary data.</text>
</comment>
<feature type="transmembrane region" description="Helical" evidence="7">
    <location>
        <begin position="497"/>
        <end position="517"/>
    </location>
</feature>
<feature type="transmembrane region" description="Helical" evidence="7">
    <location>
        <begin position="310"/>
        <end position="343"/>
    </location>
</feature>
<feature type="domain" description="ABC3 transporter permease C-terminal" evidence="8">
    <location>
        <begin position="740"/>
        <end position="857"/>
    </location>
</feature>
<feature type="transmembrane region" description="Helical" evidence="7">
    <location>
        <begin position="262"/>
        <end position="289"/>
    </location>
</feature>
<dbReference type="EMBL" id="QXJK01000010">
    <property type="protein sequence ID" value="RIX34029.1"/>
    <property type="molecule type" value="Genomic_DNA"/>
</dbReference>